<dbReference type="OMA" id="DYHKENR"/>
<evidence type="ECO:0000313" key="1">
    <source>
        <dbReference type="EMBL" id="EJU02404.1"/>
    </source>
</evidence>
<name>M5G0Y7_DACPD</name>
<keyword evidence="2" id="KW-1185">Reference proteome</keyword>
<dbReference type="STRING" id="1858805.M5G0Y7"/>
<sequence>TDYKSQGCSLDHTIVDLARCQSPQSAYVMLSQVHTLHGLAILRDFDTEKIYCSLPSNLCNKIERLERLTLHTVRHHGT</sequence>
<dbReference type="OrthoDB" id="432234at2759"/>
<accession>M5G0Y7</accession>
<dbReference type="RefSeq" id="XP_040629298.1">
    <property type="nucleotide sequence ID" value="XM_040775047.1"/>
</dbReference>
<dbReference type="Proteomes" id="UP000030653">
    <property type="component" value="Unassembled WGS sequence"/>
</dbReference>
<protein>
    <submittedName>
        <fullName evidence="1">Uncharacterized protein</fullName>
    </submittedName>
</protein>
<dbReference type="AlphaFoldDB" id="M5G0Y7"/>
<dbReference type="GeneID" id="63690109"/>
<proteinExistence type="predicted"/>
<gene>
    <name evidence="1" type="ORF">DACRYDRAFT_51594</name>
</gene>
<organism evidence="1 2">
    <name type="scientific">Dacryopinax primogenitus (strain DJM 731)</name>
    <name type="common">Brown rot fungus</name>
    <dbReference type="NCBI Taxonomy" id="1858805"/>
    <lineage>
        <taxon>Eukaryota</taxon>
        <taxon>Fungi</taxon>
        <taxon>Dikarya</taxon>
        <taxon>Basidiomycota</taxon>
        <taxon>Agaricomycotina</taxon>
        <taxon>Dacrymycetes</taxon>
        <taxon>Dacrymycetales</taxon>
        <taxon>Dacrymycetaceae</taxon>
        <taxon>Dacryopinax</taxon>
    </lineage>
</organism>
<evidence type="ECO:0000313" key="2">
    <source>
        <dbReference type="Proteomes" id="UP000030653"/>
    </source>
</evidence>
<reference evidence="1 2" key="1">
    <citation type="journal article" date="2012" name="Science">
        <title>The Paleozoic origin of enzymatic lignin decomposition reconstructed from 31 fungal genomes.</title>
        <authorList>
            <person name="Floudas D."/>
            <person name="Binder M."/>
            <person name="Riley R."/>
            <person name="Barry K."/>
            <person name="Blanchette R.A."/>
            <person name="Henrissat B."/>
            <person name="Martinez A.T."/>
            <person name="Otillar R."/>
            <person name="Spatafora J.W."/>
            <person name="Yadav J.S."/>
            <person name="Aerts A."/>
            <person name="Benoit I."/>
            <person name="Boyd A."/>
            <person name="Carlson A."/>
            <person name="Copeland A."/>
            <person name="Coutinho P.M."/>
            <person name="de Vries R.P."/>
            <person name="Ferreira P."/>
            <person name="Findley K."/>
            <person name="Foster B."/>
            <person name="Gaskell J."/>
            <person name="Glotzer D."/>
            <person name="Gorecki P."/>
            <person name="Heitman J."/>
            <person name="Hesse C."/>
            <person name="Hori C."/>
            <person name="Igarashi K."/>
            <person name="Jurgens J.A."/>
            <person name="Kallen N."/>
            <person name="Kersten P."/>
            <person name="Kohler A."/>
            <person name="Kuees U."/>
            <person name="Kumar T.K.A."/>
            <person name="Kuo A."/>
            <person name="LaButti K."/>
            <person name="Larrondo L.F."/>
            <person name="Lindquist E."/>
            <person name="Ling A."/>
            <person name="Lombard V."/>
            <person name="Lucas S."/>
            <person name="Lundell T."/>
            <person name="Martin R."/>
            <person name="McLaughlin D.J."/>
            <person name="Morgenstern I."/>
            <person name="Morin E."/>
            <person name="Murat C."/>
            <person name="Nagy L.G."/>
            <person name="Nolan M."/>
            <person name="Ohm R.A."/>
            <person name="Patyshakuliyeva A."/>
            <person name="Rokas A."/>
            <person name="Ruiz-Duenas F.J."/>
            <person name="Sabat G."/>
            <person name="Salamov A."/>
            <person name="Samejima M."/>
            <person name="Schmutz J."/>
            <person name="Slot J.C."/>
            <person name="St John F."/>
            <person name="Stenlid J."/>
            <person name="Sun H."/>
            <person name="Sun S."/>
            <person name="Syed K."/>
            <person name="Tsang A."/>
            <person name="Wiebenga A."/>
            <person name="Young D."/>
            <person name="Pisabarro A."/>
            <person name="Eastwood D.C."/>
            <person name="Martin F."/>
            <person name="Cullen D."/>
            <person name="Grigoriev I.V."/>
            <person name="Hibbett D.S."/>
        </authorList>
    </citation>
    <scope>NUCLEOTIDE SEQUENCE [LARGE SCALE GENOMIC DNA]</scope>
    <source>
        <strain evidence="1 2">DJM-731 SS1</strain>
    </source>
</reference>
<dbReference type="HOGENOM" id="CLU_001324_10_1_1"/>
<dbReference type="EMBL" id="JH795862">
    <property type="protein sequence ID" value="EJU02404.1"/>
    <property type="molecule type" value="Genomic_DNA"/>
</dbReference>
<feature type="non-terminal residue" evidence="1">
    <location>
        <position position="1"/>
    </location>
</feature>